<protein>
    <submittedName>
        <fullName evidence="1">Uncharacterized protein</fullName>
    </submittedName>
</protein>
<keyword evidence="2" id="KW-1185">Reference proteome</keyword>
<dbReference type="Proteomes" id="UP000045285">
    <property type="component" value="Unassembled WGS sequence"/>
</dbReference>
<reference evidence="2" key="1">
    <citation type="submission" date="2014-08" db="EMBL/GenBank/DDBJ databases">
        <authorList>
            <person name="Moulin L."/>
        </authorList>
    </citation>
    <scope>NUCLEOTIDE SEQUENCE [LARGE SCALE GENOMIC DNA]</scope>
</reference>
<dbReference type="AlphaFoldDB" id="A0A090E6Y0"/>
<gene>
    <name evidence="1" type="ORF">MPL3356_560010</name>
</gene>
<evidence type="ECO:0000313" key="1">
    <source>
        <dbReference type="EMBL" id="CDX25423.1"/>
    </source>
</evidence>
<dbReference type="EMBL" id="CCMZ01000052">
    <property type="protein sequence ID" value="CDX25423.1"/>
    <property type="molecule type" value="Genomic_DNA"/>
</dbReference>
<sequence length="229" mass="24721">MSELTSVLLAGAIALGVAGHIAWLARAGRNRAKAALAADMASVRSVVPDASDISDGMAGVITWAGSWNGQRVQLRTIVDTLATRKLPTRWLSVSITEPVAVPGVFDMMMRPNSATTFSNFDHLAHTLPKVLAFPADAVLKTDRKGVAFPQDLIATHTDIFAESRAKELLITPKGVRIVWLLAEAERARYGVFRQAAFGDAGIDPALIERLLEAASTLRQAINRRERRAA</sequence>
<organism evidence="1 2">
    <name type="scientific">Mesorhizobium plurifarium</name>
    <dbReference type="NCBI Taxonomy" id="69974"/>
    <lineage>
        <taxon>Bacteria</taxon>
        <taxon>Pseudomonadati</taxon>
        <taxon>Pseudomonadota</taxon>
        <taxon>Alphaproteobacteria</taxon>
        <taxon>Hyphomicrobiales</taxon>
        <taxon>Phyllobacteriaceae</taxon>
        <taxon>Mesorhizobium</taxon>
    </lineage>
</organism>
<proteinExistence type="predicted"/>
<accession>A0A090E6Y0</accession>
<name>A0A090E6Y0_MESPL</name>
<evidence type="ECO:0000313" key="2">
    <source>
        <dbReference type="Proteomes" id="UP000045285"/>
    </source>
</evidence>
<dbReference type="STRING" id="69974.MPLDJ20_80012"/>